<dbReference type="Proteomes" id="UP000600865">
    <property type="component" value="Unassembled WGS sequence"/>
</dbReference>
<dbReference type="InterPro" id="IPR036412">
    <property type="entry name" value="HAD-like_sf"/>
</dbReference>
<evidence type="ECO:0000256" key="1">
    <source>
        <dbReference type="ARBA" id="ARBA00000830"/>
    </source>
</evidence>
<evidence type="ECO:0000313" key="5">
    <source>
        <dbReference type="EMBL" id="GGX60203.1"/>
    </source>
</evidence>
<dbReference type="SUPFAM" id="SSF56784">
    <property type="entry name" value="HAD-like"/>
    <property type="match status" value="1"/>
</dbReference>
<dbReference type="PANTHER" id="PTHR43434:SF1">
    <property type="entry name" value="PHOSPHOGLYCOLATE PHOSPHATASE"/>
    <property type="match status" value="1"/>
</dbReference>
<dbReference type="Pfam" id="PF13419">
    <property type="entry name" value="HAD_2"/>
    <property type="match status" value="1"/>
</dbReference>
<dbReference type="GO" id="GO:0008967">
    <property type="term" value="F:phosphoglycolate phosphatase activity"/>
    <property type="evidence" value="ECO:0007669"/>
    <property type="project" value="UniProtKB-EC"/>
</dbReference>
<dbReference type="GO" id="GO:0005829">
    <property type="term" value="C:cytosol"/>
    <property type="evidence" value="ECO:0007669"/>
    <property type="project" value="TreeGrafter"/>
</dbReference>
<dbReference type="GO" id="GO:0006281">
    <property type="term" value="P:DNA repair"/>
    <property type="evidence" value="ECO:0007669"/>
    <property type="project" value="TreeGrafter"/>
</dbReference>
<dbReference type="Gene3D" id="3.40.50.1000">
    <property type="entry name" value="HAD superfamily/HAD-like"/>
    <property type="match status" value="1"/>
</dbReference>
<evidence type="ECO:0000256" key="4">
    <source>
        <dbReference type="ARBA" id="ARBA00013078"/>
    </source>
</evidence>
<sequence>MKKTKTSLFDKRPLQGLSVCFDLDGTLVDTAPDLVRVTNEVISARGHGPVDYRKARAAVGYGSRRMITDALADVNDHATEAEVDAMQAEFLSRYADTLDQLSRPFAGVEPTLARLTVLGAELSVCTNKPGWLARPLLEKLALDQYFIRTIGGDEPPQKKPSAGHIFTTAGHRNSARIVMVGDSWPDMRAAQNAGVHAILMTYGYTPLPQIRLRADTRLSRFRDIVPTLLARYH</sequence>
<dbReference type="SFLD" id="SFLDG01129">
    <property type="entry name" value="C1.5:_HAD__Beta-PGM__Phosphata"/>
    <property type="match status" value="1"/>
</dbReference>
<dbReference type="InterPro" id="IPR006439">
    <property type="entry name" value="HAD-SF_hydro_IA"/>
</dbReference>
<dbReference type="NCBIfam" id="TIGR01549">
    <property type="entry name" value="HAD-SF-IA-v1"/>
    <property type="match status" value="1"/>
</dbReference>
<accession>A0A918KG43</accession>
<dbReference type="Gene3D" id="1.10.150.240">
    <property type="entry name" value="Putative phosphatase, domain 2"/>
    <property type="match status" value="1"/>
</dbReference>
<comment type="similarity">
    <text evidence="3">Belongs to the HAD-like hydrolase superfamily. CbbY/CbbZ/Gph/YieH family.</text>
</comment>
<comment type="pathway">
    <text evidence="2">Organic acid metabolism; glycolate biosynthesis; glycolate from 2-phosphoglycolate: step 1/1.</text>
</comment>
<dbReference type="EC" id="3.1.3.18" evidence="4"/>
<evidence type="ECO:0000313" key="6">
    <source>
        <dbReference type="Proteomes" id="UP000600865"/>
    </source>
</evidence>
<dbReference type="SFLD" id="SFLDS00003">
    <property type="entry name" value="Haloacid_Dehalogenase"/>
    <property type="match status" value="1"/>
</dbReference>
<dbReference type="EMBL" id="BMYV01000001">
    <property type="protein sequence ID" value="GGX60203.1"/>
    <property type="molecule type" value="Genomic_DNA"/>
</dbReference>
<name>A0A918KG43_9PROT</name>
<dbReference type="InterPro" id="IPR041492">
    <property type="entry name" value="HAD_2"/>
</dbReference>
<dbReference type="PANTHER" id="PTHR43434">
    <property type="entry name" value="PHOSPHOGLYCOLATE PHOSPHATASE"/>
    <property type="match status" value="1"/>
</dbReference>
<gene>
    <name evidence="5" type="primary">gph</name>
    <name evidence="5" type="ORF">GCM10011309_07550</name>
</gene>
<dbReference type="AlphaFoldDB" id="A0A918KG43"/>
<comment type="catalytic activity">
    <reaction evidence="1">
        <text>2-phosphoglycolate + H2O = glycolate + phosphate</text>
        <dbReference type="Rhea" id="RHEA:14369"/>
        <dbReference type="ChEBI" id="CHEBI:15377"/>
        <dbReference type="ChEBI" id="CHEBI:29805"/>
        <dbReference type="ChEBI" id="CHEBI:43474"/>
        <dbReference type="ChEBI" id="CHEBI:58033"/>
        <dbReference type="EC" id="3.1.3.18"/>
    </reaction>
</comment>
<dbReference type="InterPro" id="IPR023198">
    <property type="entry name" value="PGP-like_dom2"/>
</dbReference>
<proteinExistence type="inferred from homology"/>
<evidence type="ECO:0000256" key="3">
    <source>
        <dbReference type="ARBA" id="ARBA00006171"/>
    </source>
</evidence>
<protein>
    <recommendedName>
        <fullName evidence="4">phosphoglycolate phosphatase</fullName>
        <ecNumber evidence="4">3.1.3.18</ecNumber>
    </recommendedName>
</protein>
<dbReference type="RefSeq" id="WP_189581466.1">
    <property type="nucleotide sequence ID" value="NZ_BMYV01000001.1"/>
</dbReference>
<comment type="caution">
    <text evidence="5">The sequence shown here is derived from an EMBL/GenBank/DDBJ whole genome shotgun (WGS) entry which is preliminary data.</text>
</comment>
<organism evidence="5 6">
    <name type="scientific">Litorimonas cladophorae</name>
    <dbReference type="NCBI Taxonomy" id="1220491"/>
    <lineage>
        <taxon>Bacteria</taxon>
        <taxon>Pseudomonadati</taxon>
        <taxon>Pseudomonadota</taxon>
        <taxon>Alphaproteobacteria</taxon>
        <taxon>Maricaulales</taxon>
        <taxon>Robiginitomaculaceae</taxon>
    </lineage>
</organism>
<dbReference type="InterPro" id="IPR050155">
    <property type="entry name" value="HAD-like_hydrolase_sf"/>
</dbReference>
<reference evidence="5 6" key="1">
    <citation type="journal article" date="2014" name="Int. J. Syst. Evol. Microbiol.">
        <title>Complete genome sequence of Corynebacterium casei LMG S-19264T (=DSM 44701T), isolated from a smear-ripened cheese.</title>
        <authorList>
            <consortium name="US DOE Joint Genome Institute (JGI-PGF)"/>
            <person name="Walter F."/>
            <person name="Albersmeier A."/>
            <person name="Kalinowski J."/>
            <person name="Ruckert C."/>
        </authorList>
    </citation>
    <scope>NUCLEOTIDE SEQUENCE [LARGE SCALE GENOMIC DNA]</scope>
    <source>
        <strain evidence="5 6">KCTC 23968</strain>
    </source>
</reference>
<evidence type="ECO:0000256" key="2">
    <source>
        <dbReference type="ARBA" id="ARBA00004818"/>
    </source>
</evidence>
<keyword evidence="6" id="KW-1185">Reference proteome</keyword>
<dbReference type="InterPro" id="IPR023214">
    <property type="entry name" value="HAD_sf"/>
</dbReference>